<dbReference type="GO" id="GO:0033388">
    <property type="term" value="P:putrescine biosynthetic process from arginine"/>
    <property type="evidence" value="ECO:0007669"/>
    <property type="project" value="TreeGrafter"/>
</dbReference>
<dbReference type="Gene3D" id="3.60.110.10">
    <property type="entry name" value="Carbon-nitrogen hydrolase"/>
    <property type="match status" value="1"/>
</dbReference>
<dbReference type="GO" id="GO:0050126">
    <property type="term" value="F:N-carbamoylputrescine amidase activity"/>
    <property type="evidence" value="ECO:0007669"/>
    <property type="project" value="TreeGrafter"/>
</dbReference>
<dbReference type="InterPro" id="IPR036526">
    <property type="entry name" value="C-N_Hydrolase_sf"/>
</dbReference>
<name>A0A1F2P2Y8_9EURY</name>
<feature type="domain" description="CN hydrolase" evidence="2">
    <location>
        <begin position="5"/>
        <end position="244"/>
    </location>
</feature>
<dbReference type="Pfam" id="PF00795">
    <property type="entry name" value="CN_hydrolase"/>
    <property type="match status" value="1"/>
</dbReference>
<evidence type="ECO:0000313" key="3">
    <source>
        <dbReference type="EMBL" id="HEC57151.1"/>
    </source>
</evidence>
<dbReference type="SUPFAM" id="SSF56317">
    <property type="entry name" value="Carbon-nitrogen hydrolase"/>
    <property type="match status" value="1"/>
</dbReference>
<dbReference type="InterPro" id="IPR003010">
    <property type="entry name" value="C-N_Hydrolase"/>
</dbReference>
<keyword evidence="5" id="KW-1185">Reference proteome</keyword>
<dbReference type="PROSITE" id="PS50263">
    <property type="entry name" value="CN_HYDROLASE"/>
    <property type="match status" value="1"/>
</dbReference>
<evidence type="ECO:0000256" key="1">
    <source>
        <dbReference type="ARBA" id="ARBA00022801"/>
    </source>
</evidence>
<evidence type="ECO:0000313" key="4">
    <source>
        <dbReference type="EMBL" id="OFV65617.1"/>
    </source>
</evidence>
<dbReference type="STRING" id="1839936.SBU_001427"/>
<reference evidence="3" key="2">
    <citation type="journal article" date="2020" name="mSystems">
        <title>Genome- and Community-Level Interaction Insights into Carbon Utilization and Element Cycling Functions of Hydrothermarchaeota in Hydrothermal Sediment.</title>
        <authorList>
            <person name="Zhou Z."/>
            <person name="Liu Y."/>
            <person name="Xu W."/>
            <person name="Pan J."/>
            <person name="Luo Z.H."/>
            <person name="Li M."/>
        </authorList>
    </citation>
    <scope>NUCLEOTIDE SEQUENCE [LARGE SCALE GENOMIC DNA]</scope>
    <source>
        <strain evidence="3">HyVt-386</strain>
    </source>
</reference>
<proteinExistence type="predicted"/>
<dbReference type="PANTHER" id="PTHR43674:SF2">
    <property type="entry name" value="BETA-UREIDOPROPIONASE"/>
    <property type="match status" value="1"/>
</dbReference>
<keyword evidence="1 4" id="KW-0378">Hydrolase</keyword>
<dbReference type="Proteomes" id="UP000885936">
    <property type="component" value="Unassembled WGS sequence"/>
</dbReference>
<dbReference type="AlphaFoldDB" id="A0A1F2P2Y8"/>
<evidence type="ECO:0000259" key="2">
    <source>
        <dbReference type="PROSITE" id="PS50263"/>
    </source>
</evidence>
<reference evidence="4 5" key="1">
    <citation type="submission" date="2016-05" db="EMBL/GenBank/DDBJ databases">
        <title>Microbial consortia oxidize butane by reversing methanogenesis.</title>
        <authorList>
            <person name="Laso-Perez R."/>
            <person name="Richter M."/>
            <person name="Wegener G."/>
            <person name="Musat F."/>
        </authorList>
    </citation>
    <scope>NUCLEOTIDE SEQUENCE [LARGE SCALE GENOMIC DNA]</scope>
    <source>
        <strain evidence="4">BOX1</strain>
    </source>
</reference>
<gene>
    <name evidence="3" type="ORF">ENI32_04615</name>
    <name evidence="4" type="ORF">SBU_001427</name>
</gene>
<dbReference type="EMBL" id="LYOR01000009">
    <property type="protein sequence ID" value="OFV65617.1"/>
    <property type="molecule type" value="Genomic_DNA"/>
</dbReference>
<comment type="caution">
    <text evidence="4">The sequence shown here is derived from an EMBL/GenBank/DDBJ whole genome shotgun (WGS) entry which is preliminary data.</text>
</comment>
<dbReference type="EMBL" id="DRIE01000077">
    <property type="protein sequence ID" value="HEC57151.1"/>
    <property type="molecule type" value="Genomic_DNA"/>
</dbReference>
<protein>
    <submittedName>
        <fullName evidence="3 4">Carbon-nitrogen hydrolase</fullName>
    </submittedName>
</protein>
<sequence>MSDEVVVAAIQMRVGEELEANLDEAERMISEATARDAKIILLPEYFYLPPINDRPLGEVADETFERAVSHLMKISRDEDVTVGACVIERDGERHFNTLFLFKQGEILWRQRKVHATAKEVKLGVSRWDRFDVVEVDGLRIGGLVCADVLYPEACRVLGLLETDLVLNPVVSFYHDVDLTKDARECMFISRAIDNDYFLIKASSIGKTPWGRKIVGRSLIASPWGLLAKYRDENTPQVLTATLDLNLLRRLRADNYSLTDRVKDAYRSLVR</sequence>
<organism evidence="4 5">
    <name type="scientific">Candidatus Syntropharchaeum butanivorans</name>
    <dbReference type="NCBI Taxonomy" id="1839936"/>
    <lineage>
        <taxon>Archaea</taxon>
        <taxon>Methanobacteriati</taxon>
        <taxon>Methanobacteriota</taxon>
        <taxon>Stenosarchaea group</taxon>
        <taxon>Methanomicrobia</taxon>
        <taxon>Methanosarcinales</taxon>
        <taxon>ANME-2 cluster</taxon>
        <taxon>Candidatus Syntropharchaeum</taxon>
    </lineage>
</organism>
<dbReference type="CDD" id="cd07197">
    <property type="entry name" value="nitrilase"/>
    <property type="match status" value="1"/>
</dbReference>
<dbReference type="PANTHER" id="PTHR43674">
    <property type="entry name" value="NITRILASE C965.09-RELATED"/>
    <property type="match status" value="1"/>
</dbReference>
<evidence type="ECO:0000313" key="5">
    <source>
        <dbReference type="Proteomes" id="UP000185779"/>
    </source>
</evidence>
<accession>A0A1F2P2Y8</accession>
<dbReference type="InterPro" id="IPR050345">
    <property type="entry name" value="Aliph_Amidase/BUP"/>
</dbReference>
<dbReference type="Proteomes" id="UP000185779">
    <property type="component" value="Unassembled WGS sequence"/>
</dbReference>